<name>A0A0G1G6P7_9BACT</name>
<dbReference type="PANTHER" id="PTHR21015">
    <property type="entry name" value="UDP-N-ACETYLGLUCOSAMINE--N-ACETYLMURAMYL-(PENTAPEPTIDE) PYROPHOSPHORYL-UNDECAPRENOL N-ACETYLGLUCOSAMINE TRANSFERASE 1"/>
    <property type="match status" value="1"/>
</dbReference>
<keyword evidence="2 5" id="KW-0808">Transferase</keyword>
<sequence length="356" mass="39854">MIPLIAFTGGHHNSALEVAKVLQKEGLRLIWIGHKFTARGEKSLSAEYQEITRAGIKFLELKTGKFYRKIDPLEWLKIIFGFFQSFVYLLTYRPSLIYSSGGYLAVPVVISGWALRIPSITHEQTVVAGWANKAIAPFVKKILLTHNTSAGNFPKGKSVVVGLPIRKELLSKKYSKKFTPKLIYITCGKQGSHIINSALFPIIPKLAKTFTIVHQTGSSTLTKDLDRARRIKERLGVDKDRYIFAPYFFSEDAVTYIRSASIVVSRSGAHTIYELLLLRKKAVLIPISWVSHNEQLLNARLAQGQIGSSVLEEKDLSPESLYQAIIDLAKKPAKKPTIKLNTHAAEEIADIIRKTI</sequence>
<dbReference type="Proteomes" id="UP000033980">
    <property type="component" value="Unassembled WGS sequence"/>
</dbReference>
<feature type="domain" description="Glycosyl transferase family 28 C-terminal" evidence="4">
    <location>
        <begin position="183"/>
        <end position="348"/>
    </location>
</feature>
<dbReference type="InterPro" id="IPR007235">
    <property type="entry name" value="Glyco_trans_28_C"/>
</dbReference>
<dbReference type="InterPro" id="IPR004276">
    <property type="entry name" value="GlycoTrans_28_N"/>
</dbReference>
<evidence type="ECO:0000259" key="4">
    <source>
        <dbReference type="Pfam" id="PF04101"/>
    </source>
</evidence>
<evidence type="ECO:0000256" key="2">
    <source>
        <dbReference type="ARBA" id="ARBA00022679"/>
    </source>
</evidence>
<dbReference type="Gene3D" id="3.40.50.2000">
    <property type="entry name" value="Glycogen Phosphorylase B"/>
    <property type="match status" value="2"/>
</dbReference>
<evidence type="ECO:0000259" key="3">
    <source>
        <dbReference type="Pfam" id="PF03033"/>
    </source>
</evidence>
<dbReference type="Pfam" id="PF04101">
    <property type="entry name" value="Glyco_tran_28_C"/>
    <property type="match status" value="1"/>
</dbReference>
<dbReference type="Pfam" id="PF03033">
    <property type="entry name" value="Glyco_transf_28"/>
    <property type="match status" value="1"/>
</dbReference>
<comment type="caution">
    <text evidence="5">The sequence shown here is derived from an EMBL/GenBank/DDBJ whole genome shotgun (WGS) entry which is preliminary data.</text>
</comment>
<dbReference type="SUPFAM" id="SSF53756">
    <property type="entry name" value="UDP-Glycosyltransferase/glycogen phosphorylase"/>
    <property type="match status" value="1"/>
</dbReference>
<reference evidence="5 6" key="1">
    <citation type="journal article" date="2015" name="Nature">
        <title>rRNA introns, odd ribosomes, and small enigmatic genomes across a large radiation of phyla.</title>
        <authorList>
            <person name="Brown C.T."/>
            <person name="Hug L.A."/>
            <person name="Thomas B.C."/>
            <person name="Sharon I."/>
            <person name="Castelle C.J."/>
            <person name="Singh A."/>
            <person name="Wilkins M.J."/>
            <person name="Williams K.H."/>
            <person name="Banfield J.F."/>
        </authorList>
    </citation>
    <scope>NUCLEOTIDE SEQUENCE [LARGE SCALE GENOMIC DNA]</scope>
</reference>
<feature type="domain" description="Glycosyltransferase family 28 N-terminal" evidence="3">
    <location>
        <begin position="8"/>
        <end position="143"/>
    </location>
</feature>
<dbReference type="GO" id="GO:0016758">
    <property type="term" value="F:hexosyltransferase activity"/>
    <property type="evidence" value="ECO:0007669"/>
    <property type="project" value="InterPro"/>
</dbReference>
<evidence type="ECO:0000313" key="5">
    <source>
        <dbReference type="EMBL" id="KKS94633.1"/>
    </source>
</evidence>
<keyword evidence="1 5" id="KW-0328">Glycosyltransferase</keyword>
<dbReference type="AlphaFoldDB" id="A0A0G1G6P7"/>
<organism evidence="5 6">
    <name type="scientific">Candidatus Collierbacteria bacterium GW2011_GWC2_43_12</name>
    <dbReference type="NCBI Taxonomy" id="1618390"/>
    <lineage>
        <taxon>Bacteria</taxon>
        <taxon>Candidatus Collieribacteriota</taxon>
    </lineage>
</organism>
<dbReference type="EMBL" id="LCFK01000006">
    <property type="protein sequence ID" value="KKS94633.1"/>
    <property type="molecule type" value="Genomic_DNA"/>
</dbReference>
<accession>A0A0G1G6P7</accession>
<evidence type="ECO:0000313" key="6">
    <source>
        <dbReference type="Proteomes" id="UP000033980"/>
    </source>
</evidence>
<dbReference type="GO" id="GO:0005975">
    <property type="term" value="P:carbohydrate metabolic process"/>
    <property type="evidence" value="ECO:0007669"/>
    <property type="project" value="InterPro"/>
</dbReference>
<proteinExistence type="predicted"/>
<gene>
    <name evidence="5" type="ORF">UV68_C0006G0019</name>
</gene>
<dbReference type="CDD" id="cd03785">
    <property type="entry name" value="GT28_MurG"/>
    <property type="match status" value="1"/>
</dbReference>
<protein>
    <submittedName>
        <fullName evidence="5">Undecaprenyldiphospho-muramoylpentapeptide beta-N-acetylglucosaminyltransferase</fullName>
    </submittedName>
</protein>
<dbReference type="PANTHER" id="PTHR21015:SF22">
    <property type="entry name" value="GLYCOSYLTRANSFERASE"/>
    <property type="match status" value="1"/>
</dbReference>
<evidence type="ECO:0000256" key="1">
    <source>
        <dbReference type="ARBA" id="ARBA00022676"/>
    </source>
</evidence>
<dbReference type="GO" id="GO:1901137">
    <property type="term" value="P:carbohydrate derivative biosynthetic process"/>
    <property type="evidence" value="ECO:0007669"/>
    <property type="project" value="UniProtKB-ARBA"/>
</dbReference>